<feature type="domain" description="60S ribosomal export protein NMD3 SH3" evidence="11">
    <location>
        <begin position="250"/>
        <end position="296"/>
    </location>
</feature>
<keyword evidence="4 8" id="KW-0813">Transport</keyword>
<dbReference type="PANTHER" id="PTHR12746">
    <property type="entry name" value="NONSENSE-MEDIATED MRNA DECAY PROTEIN 3"/>
    <property type="match status" value="1"/>
</dbReference>
<evidence type="ECO:0000256" key="7">
    <source>
        <dbReference type="ARBA" id="ARBA00023242"/>
    </source>
</evidence>
<keyword evidence="7 8" id="KW-0539">Nucleus</keyword>
<dbReference type="GO" id="GO:0015031">
    <property type="term" value="P:protein transport"/>
    <property type="evidence" value="ECO:0007669"/>
    <property type="project" value="UniProtKB-KW"/>
</dbReference>
<dbReference type="GO" id="GO:0000055">
    <property type="term" value="P:ribosomal large subunit export from nucleus"/>
    <property type="evidence" value="ECO:0007669"/>
    <property type="project" value="TreeGrafter"/>
</dbReference>
<organism evidence="12 13">
    <name type="scientific">Pyrocoelia pectoralis</name>
    <dbReference type="NCBI Taxonomy" id="417401"/>
    <lineage>
        <taxon>Eukaryota</taxon>
        <taxon>Metazoa</taxon>
        <taxon>Ecdysozoa</taxon>
        <taxon>Arthropoda</taxon>
        <taxon>Hexapoda</taxon>
        <taxon>Insecta</taxon>
        <taxon>Pterygota</taxon>
        <taxon>Neoptera</taxon>
        <taxon>Endopterygota</taxon>
        <taxon>Coleoptera</taxon>
        <taxon>Polyphaga</taxon>
        <taxon>Elateriformia</taxon>
        <taxon>Elateroidea</taxon>
        <taxon>Lampyridae</taxon>
        <taxon>Lampyrinae</taxon>
        <taxon>Pyrocoelia</taxon>
    </lineage>
</organism>
<evidence type="ECO:0000259" key="11">
    <source>
        <dbReference type="Pfam" id="PF21193"/>
    </source>
</evidence>
<evidence type="ECO:0000256" key="1">
    <source>
        <dbReference type="ARBA" id="ARBA00002269"/>
    </source>
</evidence>
<dbReference type="Proteomes" id="UP001329430">
    <property type="component" value="Chromosome 1"/>
</dbReference>
<evidence type="ECO:0000256" key="5">
    <source>
        <dbReference type="ARBA" id="ARBA00022490"/>
    </source>
</evidence>
<evidence type="ECO:0000259" key="9">
    <source>
        <dbReference type="Pfam" id="PF04981"/>
    </source>
</evidence>
<keyword evidence="6 8" id="KW-0653">Protein transport</keyword>
<dbReference type="Pfam" id="PF21192">
    <property type="entry name" value="OB_NMD3"/>
    <property type="match status" value="1"/>
</dbReference>
<feature type="domain" description="Nmd3 N-terminal" evidence="9">
    <location>
        <begin position="18"/>
        <end position="246"/>
    </location>
</feature>
<feature type="domain" description="60S ribosomal export protein NMD3 OB-fold" evidence="10">
    <location>
        <begin position="313"/>
        <end position="409"/>
    </location>
</feature>
<keyword evidence="13" id="KW-1185">Reference proteome</keyword>
<evidence type="ECO:0000256" key="3">
    <source>
        <dbReference type="ARBA" id="ARBA00017035"/>
    </source>
</evidence>
<reference evidence="12 13" key="1">
    <citation type="journal article" date="2024" name="Insects">
        <title>An Improved Chromosome-Level Genome Assembly of the Firefly Pyrocoelia pectoralis.</title>
        <authorList>
            <person name="Fu X."/>
            <person name="Meyer-Rochow V.B."/>
            <person name="Ballantyne L."/>
            <person name="Zhu X."/>
        </authorList>
    </citation>
    <scope>NUCLEOTIDE SEQUENCE [LARGE SCALE GENOMIC DNA]</scope>
    <source>
        <strain evidence="12">XCY_ONT2</strain>
    </source>
</reference>
<dbReference type="GO" id="GO:0043023">
    <property type="term" value="F:ribosomal large subunit binding"/>
    <property type="evidence" value="ECO:0007669"/>
    <property type="project" value="InterPro"/>
</dbReference>
<gene>
    <name evidence="12" type="ORF">RI129_002006</name>
</gene>
<comment type="function">
    <text evidence="1 8">Acts as an adapter for the XPO1/CRM1-mediated export of the 60S ribosomal subunit.</text>
</comment>
<comment type="subcellular location">
    <subcellularLocation>
        <location evidence="8">Cytoplasm</location>
    </subcellularLocation>
    <subcellularLocation>
        <location evidence="8">Nucleus</location>
    </subcellularLocation>
</comment>
<dbReference type="PANTHER" id="PTHR12746:SF2">
    <property type="entry name" value="60S RIBOSOMAL EXPORT PROTEIN NMD3"/>
    <property type="match status" value="1"/>
</dbReference>
<evidence type="ECO:0000256" key="2">
    <source>
        <dbReference type="ARBA" id="ARBA00009794"/>
    </source>
</evidence>
<dbReference type="Pfam" id="PF04981">
    <property type="entry name" value="NMD3"/>
    <property type="match status" value="1"/>
</dbReference>
<name>A0AAN7ZQ74_9COLE</name>
<dbReference type="InterPro" id="IPR007064">
    <property type="entry name" value="Nmd3_N"/>
</dbReference>
<dbReference type="EMBL" id="JAVRBK010000001">
    <property type="protein sequence ID" value="KAK5650977.1"/>
    <property type="molecule type" value="Genomic_DNA"/>
</dbReference>
<evidence type="ECO:0000256" key="8">
    <source>
        <dbReference type="RuleBase" id="RU364108"/>
    </source>
</evidence>
<proteinExistence type="inferred from homology"/>
<dbReference type="GO" id="GO:0005737">
    <property type="term" value="C:cytoplasm"/>
    <property type="evidence" value="ECO:0007669"/>
    <property type="project" value="UniProtKB-SubCell"/>
</dbReference>
<dbReference type="InterPro" id="IPR039768">
    <property type="entry name" value="Nmd3"/>
</dbReference>
<dbReference type="Pfam" id="PF21193">
    <property type="entry name" value="NMD_SH3"/>
    <property type="match status" value="1"/>
</dbReference>
<dbReference type="InterPro" id="IPR048899">
    <property type="entry name" value="NMD_SH3"/>
</dbReference>
<comment type="similarity">
    <text evidence="2 8">Belongs to the NMD3 family.</text>
</comment>
<evidence type="ECO:0000256" key="4">
    <source>
        <dbReference type="ARBA" id="ARBA00022448"/>
    </source>
</evidence>
<accession>A0AAN7ZQ74</accession>
<dbReference type="AlphaFoldDB" id="A0AAN7ZQ74"/>
<evidence type="ECO:0000313" key="13">
    <source>
        <dbReference type="Proteomes" id="UP001329430"/>
    </source>
</evidence>
<evidence type="ECO:0000313" key="12">
    <source>
        <dbReference type="EMBL" id="KAK5650977.1"/>
    </source>
</evidence>
<evidence type="ECO:0000256" key="6">
    <source>
        <dbReference type="ARBA" id="ARBA00022927"/>
    </source>
</evidence>
<comment type="caution">
    <text evidence="12">The sequence shown here is derived from an EMBL/GenBank/DDBJ whole genome shotgun (WGS) entry which is preliminary data.</text>
</comment>
<dbReference type="InterPro" id="IPR048898">
    <property type="entry name" value="OB_NMD3"/>
</dbReference>
<sequence length="499" mass="57371">MEQIVGCNTLNGEQKILCCECGVPIEPNPANMCVACLRSHVDITEGIAKQATLQFCRGCERYFQPPSEWISCSLESRELLSLCLKKLKGLNRVKLIDASFVWTEPHSKRIKVKLTVHGEVLGGAMLQQVFIVEYIVNHQMCTDCHRNEAQDYWRASVQVRQKSENKKTFYYLEQLILKHKVHDNTLGIKPAHEGLDFYYATESHARKMVDFLNAVLPCKYQHSKKLISHDVHSNIYNYKFTYSVDIVPVSKDSVVCLPKKLNHQLGGIAPICLVYRVSNTLHLIDPSTAQIAEVSSTMYWRYPFKSICNPKQLVEYIVMDIEPILDKDRTHFPGQGAISGKHILSDVWLVRASELGINDNTIHSRTHLGHILKPGDSVFGYNLEDSNINDTNFENVDRSQVPDVILVKKCYADRQRHRIWKLKHLTNEVTAFDTDANDYREFLNELEEDPEMRQNVNIFKDPSKQIAVDEYDTYNTNEPYITLEEMLDDLTIDDVEMAE</sequence>
<evidence type="ECO:0000259" key="10">
    <source>
        <dbReference type="Pfam" id="PF21192"/>
    </source>
</evidence>
<dbReference type="GO" id="GO:0005634">
    <property type="term" value="C:nucleus"/>
    <property type="evidence" value="ECO:0007669"/>
    <property type="project" value="UniProtKB-SubCell"/>
</dbReference>
<keyword evidence="5 8" id="KW-0963">Cytoplasm</keyword>
<protein>
    <recommendedName>
        <fullName evidence="3 8">60S ribosomal export protein NMD3</fullName>
    </recommendedName>
</protein>